<sequence length="364" mass="39572">MIRLVRALGVLIGSLVGYQIADLVRNEMLRGGGQPAPRLSALAIGITLGALVGWLAAPPVRRWFVASMMWVLHHLGGVPLRDVLAGAAGLILGLLVAFLVSIPLLGVPIIGRYIIPLCAVLVFGYLGLHLGIQRREDFLAAFPRLAERLAGRDRKLRRTSVPKLLDTSVIIDGRIADISETGFLEGPILVPRSVLAELQRIADASDQIRRNRGRRGLDILNRMQKKQQTVQIYEEEDDFALGQVDAQLVRLARAIGAWIVTNDYNLNKIAELQGVRVLNVNELANAIKPAMIPGEELSVHVIKDGKEAGQGVGYLDDGTMIVVEGGKRHIGETLDTVVTSVLQTVAGRMIFARPKALEKDGATR</sequence>
<feature type="transmembrane region" description="Helical" evidence="5">
    <location>
        <begin position="63"/>
        <end position="80"/>
    </location>
</feature>
<dbReference type="InterPro" id="IPR052041">
    <property type="entry name" value="Nucleic_acid_metab_PIN/TRAM"/>
</dbReference>
<dbReference type="PROSITE" id="PS50926">
    <property type="entry name" value="TRAM"/>
    <property type="match status" value="1"/>
</dbReference>
<keyword evidence="5" id="KW-0812">Transmembrane</keyword>
<feature type="transmembrane region" description="Helical" evidence="5">
    <location>
        <begin position="36"/>
        <end position="57"/>
    </location>
</feature>
<keyword evidence="3" id="KW-0378">Hydrolase</keyword>
<evidence type="ECO:0000256" key="4">
    <source>
        <dbReference type="ARBA" id="ARBA00022842"/>
    </source>
</evidence>
<organism evidence="7 8">
    <name type="scientific">Candidatus Segetimicrobium genomatis</name>
    <dbReference type="NCBI Taxonomy" id="2569760"/>
    <lineage>
        <taxon>Bacteria</taxon>
        <taxon>Bacillati</taxon>
        <taxon>Candidatus Sysuimicrobiota</taxon>
        <taxon>Candidatus Sysuimicrobiia</taxon>
        <taxon>Candidatus Sysuimicrobiales</taxon>
        <taxon>Candidatus Segetimicrobiaceae</taxon>
        <taxon>Candidatus Segetimicrobium</taxon>
    </lineage>
</organism>
<dbReference type="SMART" id="SM00670">
    <property type="entry name" value="PINc"/>
    <property type="match status" value="1"/>
</dbReference>
<evidence type="ECO:0000256" key="1">
    <source>
        <dbReference type="ARBA" id="ARBA00001946"/>
    </source>
</evidence>
<keyword evidence="5" id="KW-0472">Membrane</keyword>
<evidence type="ECO:0000259" key="6">
    <source>
        <dbReference type="PROSITE" id="PS50926"/>
    </source>
</evidence>
<feature type="transmembrane region" description="Helical" evidence="5">
    <location>
        <begin position="6"/>
        <end position="24"/>
    </location>
</feature>
<gene>
    <name evidence="7" type="ORF">E6H00_04905</name>
</gene>
<dbReference type="PANTHER" id="PTHR11603:SF147">
    <property type="entry name" value="MEMBRANE PROTEIN"/>
    <property type="match status" value="1"/>
</dbReference>
<comment type="caution">
    <text evidence="7">The sequence shown here is derived from an EMBL/GenBank/DDBJ whole genome shotgun (WGS) entry which is preliminary data.</text>
</comment>
<dbReference type="SUPFAM" id="SSF88723">
    <property type="entry name" value="PIN domain-like"/>
    <property type="match status" value="1"/>
</dbReference>
<feature type="transmembrane region" description="Helical" evidence="5">
    <location>
        <begin position="87"/>
        <end position="107"/>
    </location>
</feature>
<feature type="transmembrane region" description="Helical" evidence="5">
    <location>
        <begin position="113"/>
        <end position="132"/>
    </location>
</feature>
<dbReference type="GO" id="GO:0016787">
    <property type="term" value="F:hydrolase activity"/>
    <property type="evidence" value="ECO:0007669"/>
    <property type="project" value="UniProtKB-KW"/>
</dbReference>
<dbReference type="Proteomes" id="UP000318509">
    <property type="component" value="Unassembled WGS sequence"/>
</dbReference>
<dbReference type="CDD" id="cd09877">
    <property type="entry name" value="PIN_YacL-like"/>
    <property type="match status" value="1"/>
</dbReference>
<dbReference type="InterPro" id="IPR002792">
    <property type="entry name" value="TRAM_dom"/>
</dbReference>
<comment type="cofactor">
    <cofactor evidence="1">
        <name>Mg(2+)</name>
        <dbReference type="ChEBI" id="CHEBI:18420"/>
    </cofactor>
</comment>
<dbReference type="Pfam" id="PF01850">
    <property type="entry name" value="PIN"/>
    <property type="match status" value="1"/>
</dbReference>
<dbReference type="Pfam" id="PF01938">
    <property type="entry name" value="TRAM"/>
    <property type="match status" value="1"/>
</dbReference>
<evidence type="ECO:0000256" key="5">
    <source>
        <dbReference type="SAM" id="Phobius"/>
    </source>
</evidence>
<evidence type="ECO:0000256" key="2">
    <source>
        <dbReference type="ARBA" id="ARBA00022722"/>
    </source>
</evidence>
<dbReference type="PANTHER" id="PTHR11603">
    <property type="entry name" value="AAA FAMILY ATPASE"/>
    <property type="match status" value="1"/>
</dbReference>
<name>A0A537K5I7_9BACT</name>
<dbReference type="InterPro" id="IPR002716">
    <property type="entry name" value="PIN_dom"/>
</dbReference>
<dbReference type="InterPro" id="IPR029060">
    <property type="entry name" value="PIN-like_dom_sf"/>
</dbReference>
<evidence type="ECO:0000313" key="7">
    <source>
        <dbReference type="EMBL" id="TMI91029.1"/>
    </source>
</evidence>
<reference evidence="7 8" key="1">
    <citation type="journal article" date="2019" name="Nat. Microbiol.">
        <title>Mediterranean grassland soil C-N compound turnover is dependent on rainfall and depth, and is mediated by genomically divergent microorganisms.</title>
        <authorList>
            <person name="Diamond S."/>
            <person name="Andeer P.F."/>
            <person name="Li Z."/>
            <person name="Crits-Christoph A."/>
            <person name="Burstein D."/>
            <person name="Anantharaman K."/>
            <person name="Lane K.R."/>
            <person name="Thomas B.C."/>
            <person name="Pan C."/>
            <person name="Northen T.R."/>
            <person name="Banfield J.F."/>
        </authorList>
    </citation>
    <scope>NUCLEOTIDE SEQUENCE [LARGE SCALE GENOMIC DNA]</scope>
    <source>
        <strain evidence="7">NP_3</strain>
    </source>
</reference>
<protein>
    <submittedName>
        <fullName evidence="7">TRAM domain-containing protein</fullName>
    </submittedName>
</protein>
<keyword evidence="4" id="KW-0460">Magnesium</keyword>
<keyword evidence="5" id="KW-1133">Transmembrane helix</keyword>
<feature type="domain" description="TRAM" evidence="6">
    <location>
        <begin position="290"/>
        <end position="351"/>
    </location>
</feature>
<accession>A0A537K5I7</accession>
<dbReference type="Gene3D" id="3.40.50.1010">
    <property type="entry name" value="5'-nuclease"/>
    <property type="match status" value="1"/>
</dbReference>
<dbReference type="GO" id="GO:0004518">
    <property type="term" value="F:nuclease activity"/>
    <property type="evidence" value="ECO:0007669"/>
    <property type="project" value="UniProtKB-KW"/>
</dbReference>
<evidence type="ECO:0000313" key="8">
    <source>
        <dbReference type="Proteomes" id="UP000318509"/>
    </source>
</evidence>
<dbReference type="EMBL" id="VBAK01000105">
    <property type="protein sequence ID" value="TMI91029.1"/>
    <property type="molecule type" value="Genomic_DNA"/>
</dbReference>
<dbReference type="AlphaFoldDB" id="A0A537K5I7"/>
<keyword evidence="2" id="KW-0540">Nuclease</keyword>
<evidence type="ECO:0000256" key="3">
    <source>
        <dbReference type="ARBA" id="ARBA00022801"/>
    </source>
</evidence>
<proteinExistence type="predicted"/>